<evidence type="ECO:0000256" key="1">
    <source>
        <dbReference type="SAM" id="SignalP"/>
    </source>
</evidence>
<evidence type="ECO:0000313" key="4">
    <source>
        <dbReference type="EMBL" id="ACY99356.1"/>
    </source>
</evidence>
<dbReference type="GO" id="GO:0005576">
    <property type="term" value="C:extracellular region"/>
    <property type="evidence" value="ECO:0007669"/>
    <property type="project" value="TreeGrafter"/>
</dbReference>
<gene>
    <name evidence="4" type="ordered locus">Tcur_3825</name>
</gene>
<proteinExistence type="predicted"/>
<keyword evidence="1" id="KW-0732">Signal</keyword>
<dbReference type="HOGENOM" id="CLU_044068_0_1_11"/>
<dbReference type="Pfam" id="PF11887">
    <property type="entry name" value="Mce4_CUP1"/>
    <property type="match status" value="1"/>
</dbReference>
<dbReference type="InterPro" id="IPR052336">
    <property type="entry name" value="MlaD_Phospholipid_Transporter"/>
</dbReference>
<dbReference type="KEGG" id="tcu:Tcur_3825"/>
<dbReference type="PANTHER" id="PTHR33371">
    <property type="entry name" value="INTERMEMBRANE PHOSPHOLIPID TRANSPORT SYSTEM BINDING PROTEIN MLAD-RELATED"/>
    <property type="match status" value="1"/>
</dbReference>
<dbReference type="Pfam" id="PF02470">
    <property type="entry name" value="MlaD"/>
    <property type="match status" value="1"/>
</dbReference>
<dbReference type="Proteomes" id="UP000001918">
    <property type="component" value="Chromosome"/>
</dbReference>
<dbReference type="RefSeq" id="WP_012854140.1">
    <property type="nucleotide sequence ID" value="NC_013510.1"/>
</dbReference>
<evidence type="ECO:0000259" key="3">
    <source>
        <dbReference type="Pfam" id="PF11887"/>
    </source>
</evidence>
<evidence type="ECO:0000259" key="2">
    <source>
        <dbReference type="Pfam" id="PF02470"/>
    </source>
</evidence>
<feature type="chain" id="PRO_5003019564" evidence="1">
    <location>
        <begin position="21"/>
        <end position="344"/>
    </location>
</feature>
<dbReference type="STRING" id="471852.Tcur_3825"/>
<dbReference type="InterPro" id="IPR003399">
    <property type="entry name" value="Mce/MlaD"/>
</dbReference>
<dbReference type="eggNOG" id="COG1463">
    <property type="taxonomic scope" value="Bacteria"/>
</dbReference>
<dbReference type="OrthoDB" id="3511513at2"/>
<feature type="domain" description="Mce/MlaD" evidence="2">
    <location>
        <begin position="34"/>
        <end position="107"/>
    </location>
</feature>
<keyword evidence="5" id="KW-1185">Reference proteome</keyword>
<dbReference type="EMBL" id="CP001738">
    <property type="protein sequence ID" value="ACY99356.1"/>
    <property type="molecule type" value="Genomic_DNA"/>
</dbReference>
<protein>
    <submittedName>
        <fullName evidence="4">Virulence factor Mce family protein</fullName>
    </submittedName>
</protein>
<feature type="domain" description="Mammalian cell entry C-terminal" evidence="3">
    <location>
        <begin position="117"/>
        <end position="290"/>
    </location>
</feature>
<dbReference type="AlphaFoldDB" id="D1AD47"/>
<name>D1AD47_THECD</name>
<dbReference type="InterPro" id="IPR005693">
    <property type="entry name" value="Mce"/>
</dbReference>
<reference evidence="4 5" key="1">
    <citation type="journal article" date="2011" name="Stand. Genomic Sci.">
        <title>Complete genome sequence of Thermomonospora curvata type strain (B9).</title>
        <authorList>
            <person name="Chertkov O."/>
            <person name="Sikorski J."/>
            <person name="Nolan M."/>
            <person name="Lapidus A."/>
            <person name="Lucas S."/>
            <person name="Del Rio T.G."/>
            <person name="Tice H."/>
            <person name="Cheng J.F."/>
            <person name="Goodwin L."/>
            <person name="Pitluck S."/>
            <person name="Liolios K."/>
            <person name="Ivanova N."/>
            <person name="Mavromatis K."/>
            <person name="Mikhailova N."/>
            <person name="Ovchinnikova G."/>
            <person name="Pati A."/>
            <person name="Chen A."/>
            <person name="Palaniappan K."/>
            <person name="Djao O.D."/>
            <person name="Land M."/>
            <person name="Hauser L."/>
            <person name="Chang Y.J."/>
            <person name="Jeffries C.D."/>
            <person name="Brettin T."/>
            <person name="Han C."/>
            <person name="Detter J.C."/>
            <person name="Rohde M."/>
            <person name="Goker M."/>
            <person name="Woyke T."/>
            <person name="Bristow J."/>
            <person name="Eisen J.A."/>
            <person name="Markowitz V."/>
            <person name="Hugenholtz P."/>
            <person name="Klenk H.P."/>
            <person name="Kyrpides N.C."/>
        </authorList>
    </citation>
    <scope>NUCLEOTIDE SEQUENCE [LARGE SCALE GENOMIC DNA]</scope>
    <source>
        <strain evidence="5">ATCC 19995 / DSM 43183 / JCM 3096 / KCTC 9072 / NBRC 15933 / NCIMB 10081 / Henssen B9</strain>
    </source>
</reference>
<organism evidence="4 5">
    <name type="scientific">Thermomonospora curvata (strain ATCC 19995 / DSM 43183 / JCM 3096 / KCTC 9072 / NBRC 15933 / NCIMB 10081 / Henssen B9)</name>
    <dbReference type="NCBI Taxonomy" id="471852"/>
    <lineage>
        <taxon>Bacteria</taxon>
        <taxon>Bacillati</taxon>
        <taxon>Actinomycetota</taxon>
        <taxon>Actinomycetes</taxon>
        <taxon>Streptosporangiales</taxon>
        <taxon>Thermomonosporaceae</taxon>
        <taxon>Thermomonospora</taxon>
    </lineage>
</organism>
<dbReference type="NCBIfam" id="TIGR00996">
    <property type="entry name" value="Mtu_fam_mce"/>
    <property type="match status" value="1"/>
</dbReference>
<dbReference type="PROSITE" id="PS51257">
    <property type="entry name" value="PROKAR_LIPOPROTEIN"/>
    <property type="match status" value="1"/>
</dbReference>
<sequence length="344" mass="37293">MRRFLTAAAAATLAVSLAAALGGCSVLGGDSGRREMTVRFTKARSFYPGSKVKIMGVDVGRVDSVRNRGDHIEVRFHVRSDIPLPKGVRASIVPLNLVGERNLVLHPAWKPGQPKETGNEIPIERTSVPVEVDDALASFTELSDALDPTKVNKALEGTAESFAGNGKTFNATLEQAARLVENVAGQDEELLEVARNLNRLAGVVRGREEVLGQIINDFGTATRVLATERGQLQELVRGVLKLTEHGDELLKKYKGQLPYDLAVLTRFALLLQGQSERVALLIKSLPEVDAALLGGYNPKYKALNLRFATDVFLRTWLTGLLGTDEVPCPLPPPNSNCPWEQGGD</sequence>
<dbReference type="PANTHER" id="PTHR33371:SF4">
    <property type="entry name" value="INTERMEMBRANE PHOSPHOLIPID TRANSPORT SYSTEM BINDING PROTEIN MLAD"/>
    <property type="match status" value="1"/>
</dbReference>
<evidence type="ECO:0000313" key="5">
    <source>
        <dbReference type="Proteomes" id="UP000001918"/>
    </source>
</evidence>
<feature type="signal peptide" evidence="1">
    <location>
        <begin position="1"/>
        <end position="20"/>
    </location>
</feature>
<accession>D1AD47</accession>
<dbReference type="InterPro" id="IPR024516">
    <property type="entry name" value="Mce_C"/>
</dbReference>